<dbReference type="Gene3D" id="3.30.450.40">
    <property type="match status" value="1"/>
</dbReference>
<dbReference type="RefSeq" id="WP_315997149.1">
    <property type="nucleotide sequence ID" value="NZ_JAWDJT010000002.1"/>
</dbReference>
<proteinExistence type="predicted"/>
<evidence type="ECO:0000313" key="2">
    <source>
        <dbReference type="EMBL" id="MDU0369658.1"/>
    </source>
</evidence>
<dbReference type="InterPro" id="IPR003018">
    <property type="entry name" value="GAF"/>
</dbReference>
<name>A0ABU3TE67_9BACT</name>
<organism evidence="2 3">
    <name type="scientific">Hymenobacter endophyticus</name>
    <dbReference type="NCBI Taxonomy" id="3076335"/>
    <lineage>
        <taxon>Bacteria</taxon>
        <taxon>Pseudomonadati</taxon>
        <taxon>Bacteroidota</taxon>
        <taxon>Cytophagia</taxon>
        <taxon>Cytophagales</taxon>
        <taxon>Hymenobacteraceae</taxon>
        <taxon>Hymenobacter</taxon>
    </lineage>
</organism>
<gene>
    <name evidence="2" type="ORF">ROI90_04560</name>
</gene>
<dbReference type="Pfam" id="PF01590">
    <property type="entry name" value="GAF"/>
    <property type="match status" value="1"/>
</dbReference>
<dbReference type="Proteomes" id="UP001250698">
    <property type="component" value="Unassembled WGS sequence"/>
</dbReference>
<reference evidence="2 3" key="1">
    <citation type="submission" date="2023-10" db="EMBL/GenBank/DDBJ databases">
        <title>Hymenobacter endophyticus sp. nov., an isolate from the leaf tissues of wheat.</title>
        <authorList>
            <person name="Dai Y."/>
        </authorList>
    </citation>
    <scope>NUCLEOTIDE SEQUENCE [LARGE SCALE GENOMIC DNA]</scope>
    <source>
        <strain evidence="2 3">ZK17L-C2</strain>
    </source>
</reference>
<dbReference type="SMART" id="SM00065">
    <property type="entry name" value="GAF"/>
    <property type="match status" value="1"/>
</dbReference>
<dbReference type="InterPro" id="IPR029016">
    <property type="entry name" value="GAF-like_dom_sf"/>
</dbReference>
<accession>A0ABU3TE67</accession>
<comment type="caution">
    <text evidence="2">The sequence shown here is derived from an EMBL/GenBank/DDBJ whole genome shotgun (WGS) entry which is preliminary data.</text>
</comment>
<protein>
    <submittedName>
        <fullName evidence="2">GAF domain-containing protein</fullName>
    </submittedName>
</protein>
<sequence>MSFTSLIPEDDAQRLQALAPYQVLGSVPDAVFDELVRLTAKLFSVPIALVSLVEQDTVWFKANFGLAGAERVARDESFCSVAILQRDVTIYEDLQKKPCELVSPTVADALQLRFYAGTPLRTTEGVPVGALCVIDRNPRQLSAQEQGRLQKLADVVMQLLDLRLLLKTKQPVNASAIWLQLYQHLDQSLTRLDTLSELLQWETDAASESAVEYQQSIAEEADFVADTLSRQIDMALRRVTRLP</sequence>
<keyword evidence="3" id="KW-1185">Reference proteome</keyword>
<evidence type="ECO:0000313" key="3">
    <source>
        <dbReference type="Proteomes" id="UP001250698"/>
    </source>
</evidence>
<evidence type="ECO:0000259" key="1">
    <source>
        <dbReference type="SMART" id="SM00065"/>
    </source>
</evidence>
<dbReference type="PANTHER" id="PTHR43102:SF2">
    <property type="entry name" value="GAF DOMAIN-CONTAINING PROTEIN"/>
    <property type="match status" value="1"/>
</dbReference>
<feature type="domain" description="GAF" evidence="1">
    <location>
        <begin position="27"/>
        <end position="170"/>
    </location>
</feature>
<dbReference type="EMBL" id="JAWDJT010000002">
    <property type="protein sequence ID" value="MDU0369658.1"/>
    <property type="molecule type" value="Genomic_DNA"/>
</dbReference>
<dbReference type="SUPFAM" id="SSF55781">
    <property type="entry name" value="GAF domain-like"/>
    <property type="match status" value="1"/>
</dbReference>
<dbReference type="PANTHER" id="PTHR43102">
    <property type="entry name" value="SLR1143 PROTEIN"/>
    <property type="match status" value="1"/>
</dbReference>